<comment type="caution">
    <text evidence="1">The sequence shown here is derived from an EMBL/GenBank/DDBJ whole genome shotgun (WGS) entry which is preliminary data.</text>
</comment>
<dbReference type="Proteomes" id="UP000271925">
    <property type="component" value="Unassembled WGS sequence"/>
</dbReference>
<proteinExistence type="predicted"/>
<dbReference type="EMBL" id="RQJO01000009">
    <property type="protein sequence ID" value="RRB02521.1"/>
    <property type="molecule type" value="Genomic_DNA"/>
</dbReference>
<sequence length="443" mass="48850">MGWSIQFLIVLLGVTLMTCKRGSEDTDPVVPETGLKILELHLAGIPDKNITIDQDKRIIRIVMPQTLSADGIKADYKLTSDARLYSGLEKGYLRARDLNKCNETRISLQKINPQPGDLVVEYSIVTVAAGKLTPNPTTPLELELSNSMRLSIPALNLYGSEALMDALVTREGSSEKISLFREPSPHSCLWFSFDQVTNQVHLSTSRQLQPGRYALELVQTDGTVVPVPQPLLVKKGAVFLGTNPWIWSLVTKESFRVEGYNLFKGDISLTIANKHQTYQPVLSDFAADGTGFQVAVPVLDPGVYYVKISQDGQEMVCHKLNVLTDKNQPLLKGIGNSGCMNFETLPLARQKQQVINYAPSTAARQPNPVQLDEQLQLVSIGNPSVQFSIPIVPYGVKGSDSPAYFTIPTSVPTGVYQAKLLIKDSKTGKFLFSNNYERLIDVQ</sequence>
<name>A0A3P1BN69_9BACT</name>
<accession>A0A3P1BN69</accession>
<evidence type="ECO:0000313" key="1">
    <source>
        <dbReference type="EMBL" id="RRB02521.1"/>
    </source>
</evidence>
<gene>
    <name evidence="1" type="ORF">EHT25_18880</name>
</gene>
<evidence type="ECO:0000313" key="2">
    <source>
        <dbReference type="Proteomes" id="UP000271925"/>
    </source>
</evidence>
<dbReference type="OrthoDB" id="915127at2"/>
<protein>
    <submittedName>
        <fullName evidence="1">Uncharacterized protein</fullName>
    </submittedName>
</protein>
<dbReference type="AlphaFoldDB" id="A0A3P1BN69"/>
<keyword evidence="2" id="KW-1185">Reference proteome</keyword>
<organism evidence="1 2">
    <name type="scientific">Larkinella rosea</name>
    <dbReference type="NCBI Taxonomy" id="2025312"/>
    <lineage>
        <taxon>Bacteria</taxon>
        <taxon>Pseudomonadati</taxon>
        <taxon>Bacteroidota</taxon>
        <taxon>Cytophagia</taxon>
        <taxon>Cytophagales</taxon>
        <taxon>Spirosomataceae</taxon>
        <taxon>Larkinella</taxon>
    </lineage>
</organism>
<reference evidence="1 2" key="1">
    <citation type="submission" date="2018-11" db="EMBL/GenBank/DDBJ databases">
        <authorList>
            <person name="Zhou Z."/>
            <person name="Wang G."/>
        </authorList>
    </citation>
    <scope>NUCLEOTIDE SEQUENCE [LARGE SCALE GENOMIC DNA]</scope>
    <source>
        <strain evidence="1 2">KCTC52004</strain>
    </source>
</reference>
<dbReference type="RefSeq" id="WP_124876685.1">
    <property type="nucleotide sequence ID" value="NZ_RQJO01000009.1"/>
</dbReference>